<sequence>MKQRQHDQKSIEDKLRQMPEIRDSRSRQEIYYNVMAKTKAKKPRNKSKKWMVPGITTVFAILLLALIIPNMIPQSQPMSSDTEQSGERTASETEETQEEAPEESGEEESPPPDEPASEPDSPAAEENSENSSNEAAEEERTAEVEQEPLETPQVDEPARPETSEAAESGEETPPAEEEWITDDYLRALSVNEIAEDTVPVTIPLQDAENGFTIPVTFLIEGSIESAPSFFEALNRNYPGDEIGLSGSLVQNIKWSSTDEASDSWRADFEESQQSLSSAQGEGFLNSLEESLRYTGVSEVLFTENEEPGVEFGNYGLLENYLVEGDNRGYFAYSSSRDVTLLVSAKGAGQPTADDQGELLSFEETLQQMETDPDNEALESPMPEGLDVAGVQGEGTNAVVTFTESSELPESWNSNIFTDAVLFAASDFGYETVTFNKEDTESSAEWLPEESLEVPEAPNLVTFE</sequence>
<protein>
    <recommendedName>
        <fullName evidence="5">Sporulation and spore germination protein</fullName>
    </recommendedName>
</protein>
<gene>
    <name evidence="3" type="ORF">ATL39_1505</name>
</gene>
<dbReference type="Proteomes" id="UP000285120">
    <property type="component" value="Unassembled WGS sequence"/>
</dbReference>
<evidence type="ECO:0008006" key="5">
    <source>
        <dbReference type="Google" id="ProtNLM"/>
    </source>
</evidence>
<comment type="caution">
    <text evidence="3">The sequence shown here is derived from an EMBL/GenBank/DDBJ whole genome shotgun (WGS) entry which is preliminary data.</text>
</comment>
<dbReference type="RefSeq" id="WP_120192697.1">
    <property type="nucleotide sequence ID" value="NZ_RAPK01000008.1"/>
</dbReference>
<dbReference type="EMBL" id="RAPK01000008">
    <property type="protein sequence ID" value="RKD73214.1"/>
    <property type="molecule type" value="Genomic_DNA"/>
</dbReference>
<feature type="compositionally biased region" description="Acidic residues" evidence="1">
    <location>
        <begin position="92"/>
        <end position="117"/>
    </location>
</feature>
<feature type="compositionally biased region" description="Acidic residues" evidence="1">
    <location>
        <begin position="167"/>
        <end position="178"/>
    </location>
</feature>
<organism evidence="3 4">
    <name type="scientific">Sinobaca qinghaiensis</name>
    <dbReference type="NCBI Taxonomy" id="342944"/>
    <lineage>
        <taxon>Bacteria</taxon>
        <taxon>Bacillati</taxon>
        <taxon>Bacillota</taxon>
        <taxon>Bacilli</taxon>
        <taxon>Bacillales</taxon>
        <taxon>Sporolactobacillaceae</taxon>
        <taxon>Sinobaca</taxon>
    </lineage>
</organism>
<feature type="region of interest" description="Disordered" evidence="1">
    <location>
        <begin position="75"/>
        <end position="178"/>
    </location>
</feature>
<keyword evidence="2" id="KW-0472">Membrane</keyword>
<evidence type="ECO:0000256" key="2">
    <source>
        <dbReference type="SAM" id="Phobius"/>
    </source>
</evidence>
<keyword evidence="2" id="KW-1133">Transmembrane helix</keyword>
<proteinExistence type="predicted"/>
<evidence type="ECO:0000313" key="3">
    <source>
        <dbReference type="EMBL" id="RKD73214.1"/>
    </source>
</evidence>
<feature type="region of interest" description="Disordered" evidence="1">
    <location>
        <begin position="440"/>
        <end position="463"/>
    </location>
</feature>
<evidence type="ECO:0000313" key="4">
    <source>
        <dbReference type="Proteomes" id="UP000285120"/>
    </source>
</evidence>
<feature type="transmembrane region" description="Helical" evidence="2">
    <location>
        <begin position="50"/>
        <end position="72"/>
    </location>
</feature>
<feature type="compositionally biased region" description="Basic and acidic residues" evidence="1">
    <location>
        <begin position="1"/>
        <end position="28"/>
    </location>
</feature>
<keyword evidence="2" id="KW-0812">Transmembrane</keyword>
<dbReference type="AlphaFoldDB" id="A0A419V3Y8"/>
<dbReference type="OrthoDB" id="2965336at2"/>
<feature type="region of interest" description="Disordered" evidence="1">
    <location>
        <begin position="1"/>
        <end position="30"/>
    </location>
</feature>
<keyword evidence="4" id="KW-1185">Reference proteome</keyword>
<feature type="compositionally biased region" description="Low complexity" evidence="1">
    <location>
        <begin position="118"/>
        <end position="134"/>
    </location>
</feature>
<accession>A0A419V3Y8</accession>
<name>A0A419V3Y8_9BACL</name>
<reference evidence="3 4" key="1">
    <citation type="submission" date="2018-09" db="EMBL/GenBank/DDBJ databases">
        <title>Genomic Encyclopedia of Archaeal and Bacterial Type Strains, Phase II (KMG-II): from individual species to whole genera.</title>
        <authorList>
            <person name="Goeker M."/>
        </authorList>
    </citation>
    <scope>NUCLEOTIDE SEQUENCE [LARGE SCALE GENOMIC DNA]</scope>
    <source>
        <strain evidence="3 4">DSM 17008</strain>
    </source>
</reference>
<evidence type="ECO:0000256" key="1">
    <source>
        <dbReference type="SAM" id="MobiDB-lite"/>
    </source>
</evidence>